<organism evidence="3 4">
    <name type="scientific">Oryza sativa subsp. japonica</name>
    <name type="common">Rice</name>
    <dbReference type="NCBI Taxonomy" id="39947"/>
    <lineage>
        <taxon>Eukaryota</taxon>
        <taxon>Viridiplantae</taxon>
        <taxon>Streptophyta</taxon>
        <taxon>Embryophyta</taxon>
        <taxon>Tracheophyta</taxon>
        <taxon>Spermatophyta</taxon>
        <taxon>Magnoliopsida</taxon>
        <taxon>Liliopsida</taxon>
        <taxon>Poales</taxon>
        <taxon>Poaceae</taxon>
        <taxon>BOP clade</taxon>
        <taxon>Oryzoideae</taxon>
        <taxon>Oryzeae</taxon>
        <taxon>Oryzinae</taxon>
        <taxon>Oryza</taxon>
        <taxon>Oryza sativa</taxon>
    </lineage>
</organism>
<evidence type="ECO:0000313" key="3">
    <source>
        <dbReference type="EMBL" id="BAD35968.1"/>
    </source>
</evidence>
<reference evidence="2" key="1">
    <citation type="submission" date="2001-07" db="EMBL/GenBank/DDBJ databases">
        <title>Oryza sativa nipponbare(GA3) genomic DNA, chromosome 6, BAC clone:OJ1147_D11.</title>
        <authorList>
            <person name="Sasaki T."/>
            <person name="Matsumoto T."/>
            <person name="Yamamoto K."/>
        </authorList>
    </citation>
    <scope>NUCLEOTIDE SEQUENCE</scope>
</reference>
<protein>
    <submittedName>
        <fullName evidence="3">Uncharacterized protein</fullName>
    </submittedName>
</protein>
<feature type="region of interest" description="Disordered" evidence="1">
    <location>
        <begin position="11"/>
        <end position="87"/>
    </location>
</feature>
<feature type="compositionally biased region" description="Basic and acidic residues" evidence="1">
    <location>
        <begin position="46"/>
        <end position="58"/>
    </location>
</feature>
<gene>
    <name evidence="2" type="ORF">OJ1147_D11.40</name>
    <name evidence="3" type="ORF">OSJNBa0016O19.11</name>
</gene>
<reference evidence="4" key="3">
    <citation type="journal article" date="2005" name="Nature">
        <title>The map-based sequence of the rice genome.</title>
        <authorList>
            <consortium name="International rice genome sequencing project (IRGSP)"/>
            <person name="Matsumoto T."/>
            <person name="Wu J."/>
            <person name="Kanamori H."/>
            <person name="Katayose Y."/>
            <person name="Fujisawa M."/>
            <person name="Namiki N."/>
            <person name="Mizuno H."/>
            <person name="Yamamoto K."/>
            <person name="Antonio B.A."/>
            <person name="Baba T."/>
            <person name="Sakata K."/>
            <person name="Nagamura Y."/>
            <person name="Aoki H."/>
            <person name="Arikawa K."/>
            <person name="Arita K."/>
            <person name="Bito T."/>
            <person name="Chiden Y."/>
            <person name="Fujitsuka N."/>
            <person name="Fukunaka R."/>
            <person name="Hamada M."/>
            <person name="Harada C."/>
            <person name="Hayashi A."/>
            <person name="Hijishita S."/>
            <person name="Honda M."/>
            <person name="Hosokawa S."/>
            <person name="Ichikawa Y."/>
            <person name="Idonuma A."/>
            <person name="Iijima M."/>
            <person name="Ikeda M."/>
            <person name="Ikeno M."/>
            <person name="Ito K."/>
            <person name="Ito S."/>
            <person name="Ito T."/>
            <person name="Ito Y."/>
            <person name="Ito Y."/>
            <person name="Iwabuchi A."/>
            <person name="Kamiya K."/>
            <person name="Karasawa W."/>
            <person name="Kurita K."/>
            <person name="Katagiri S."/>
            <person name="Kikuta A."/>
            <person name="Kobayashi H."/>
            <person name="Kobayashi N."/>
            <person name="Machita K."/>
            <person name="Maehara T."/>
            <person name="Masukawa M."/>
            <person name="Mizubayashi T."/>
            <person name="Mukai Y."/>
            <person name="Nagasaki H."/>
            <person name="Nagata Y."/>
            <person name="Naito S."/>
            <person name="Nakashima M."/>
            <person name="Nakama Y."/>
            <person name="Nakamichi Y."/>
            <person name="Nakamura M."/>
            <person name="Meguro A."/>
            <person name="Negishi M."/>
            <person name="Ohta I."/>
            <person name="Ohta T."/>
            <person name="Okamoto M."/>
            <person name="Ono N."/>
            <person name="Saji S."/>
            <person name="Sakaguchi M."/>
            <person name="Sakai K."/>
            <person name="Shibata M."/>
            <person name="Shimokawa T."/>
            <person name="Song J."/>
            <person name="Takazaki Y."/>
            <person name="Terasawa K."/>
            <person name="Tsugane M."/>
            <person name="Tsuji K."/>
            <person name="Ueda S."/>
            <person name="Waki K."/>
            <person name="Yamagata H."/>
            <person name="Yamamoto M."/>
            <person name="Yamamoto S."/>
            <person name="Yamane H."/>
            <person name="Yoshiki S."/>
            <person name="Yoshihara R."/>
            <person name="Yukawa K."/>
            <person name="Zhong H."/>
            <person name="Yano M."/>
            <person name="Yuan Q."/>
            <person name="Ouyang S."/>
            <person name="Liu J."/>
            <person name="Jones K.M."/>
            <person name="Gansberger K."/>
            <person name="Moffat K."/>
            <person name="Hill J."/>
            <person name="Bera J."/>
            <person name="Fadrosh D."/>
            <person name="Jin S."/>
            <person name="Johri S."/>
            <person name="Kim M."/>
            <person name="Overton L."/>
            <person name="Reardon M."/>
            <person name="Tsitrin T."/>
            <person name="Vuong H."/>
            <person name="Weaver B."/>
            <person name="Ciecko A."/>
            <person name="Tallon L."/>
            <person name="Jackson J."/>
            <person name="Pai G."/>
            <person name="Aken S.V."/>
            <person name="Utterback T."/>
            <person name="Reidmuller S."/>
            <person name="Feldblyum T."/>
            <person name="Hsiao J."/>
            <person name="Zismann V."/>
            <person name="Iobst S."/>
            <person name="de Vazeille A.R."/>
            <person name="Buell C.R."/>
            <person name="Ying K."/>
            <person name="Li Y."/>
            <person name="Lu T."/>
            <person name="Huang Y."/>
            <person name="Zhao Q."/>
            <person name="Feng Q."/>
            <person name="Zhang L."/>
            <person name="Zhu J."/>
            <person name="Weng Q."/>
            <person name="Mu J."/>
            <person name="Lu Y."/>
            <person name="Fan D."/>
            <person name="Liu Y."/>
            <person name="Guan J."/>
            <person name="Zhang Y."/>
            <person name="Yu S."/>
            <person name="Liu X."/>
            <person name="Zhang Y."/>
            <person name="Hong G."/>
            <person name="Han B."/>
            <person name="Choisne N."/>
            <person name="Demange N."/>
            <person name="Orjeda G."/>
            <person name="Samain S."/>
            <person name="Cattolico L."/>
            <person name="Pelletier E."/>
            <person name="Couloux A."/>
            <person name="Segurens B."/>
            <person name="Wincker P."/>
            <person name="D'Hont A."/>
            <person name="Scarpelli C."/>
            <person name="Weissenbach J."/>
            <person name="Salanoubat M."/>
            <person name="Quetier F."/>
            <person name="Yu Y."/>
            <person name="Kim H.R."/>
            <person name="Rambo T."/>
            <person name="Currie J."/>
            <person name="Collura K."/>
            <person name="Luo M."/>
            <person name="Yang T."/>
            <person name="Ammiraju J.S.S."/>
            <person name="Engler F."/>
            <person name="Soderlund C."/>
            <person name="Wing R.A."/>
            <person name="Palmer L.E."/>
            <person name="de la Bastide M."/>
            <person name="Spiegel L."/>
            <person name="Nascimento L."/>
            <person name="Zutavern T."/>
            <person name="O'Shaughnessy A."/>
            <person name="Dike S."/>
            <person name="Dedhia N."/>
            <person name="Preston R."/>
            <person name="Balija V."/>
            <person name="McCombie W.R."/>
            <person name="Chow T."/>
            <person name="Chen H."/>
            <person name="Chung M."/>
            <person name="Chen C."/>
            <person name="Shaw J."/>
            <person name="Wu H."/>
            <person name="Hsiao K."/>
            <person name="Chao Y."/>
            <person name="Chu M."/>
            <person name="Cheng C."/>
            <person name="Hour A."/>
            <person name="Lee P."/>
            <person name="Lin S."/>
            <person name="Lin Y."/>
            <person name="Liou J."/>
            <person name="Liu S."/>
            <person name="Hsing Y."/>
            <person name="Raghuvanshi S."/>
            <person name="Mohanty A."/>
            <person name="Bharti A.K."/>
            <person name="Gaur A."/>
            <person name="Gupta V."/>
            <person name="Kumar D."/>
            <person name="Ravi V."/>
            <person name="Vij S."/>
            <person name="Kapur A."/>
            <person name="Khurana P."/>
            <person name="Khurana P."/>
            <person name="Khurana J.P."/>
            <person name="Tyagi A.K."/>
            <person name="Gaikwad K."/>
            <person name="Singh A."/>
            <person name="Dalal V."/>
            <person name="Srivastava S."/>
            <person name="Dixit A."/>
            <person name="Pal A.K."/>
            <person name="Ghazi I.A."/>
            <person name="Yadav M."/>
            <person name="Pandit A."/>
            <person name="Bhargava A."/>
            <person name="Sureshbabu K."/>
            <person name="Batra K."/>
            <person name="Sharma T.R."/>
            <person name="Mohapatra T."/>
            <person name="Singh N.K."/>
            <person name="Messing J."/>
            <person name="Nelson A.B."/>
            <person name="Fuks G."/>
            <person name="Kavchok S."/>
            <person name="Keizer G."/>
            <person name="Linton E."/>
            <person name="Llaca V."/>
            <person name="Song R."/>
            <person name="Tanyolac B."/>
            <person name="Young S."/>
            <person name="Ho-Il K."/>
            <person name="Hahn J.H."/>
            <person name="Sangsakoo G."/>
            <person name="Vanavichit A."/>
            <person name="de Mattos Luiz.A.T."/>
            <person name="Zimmer P.D."/>
            <person name="Malone G."/>
            <person name="Dellagostin O."/>
            <person name="de Oliveira A.C."/>
            <person name="Bevan M."/>
            <person name="Bancroft I."/>
            <person name="Minx P."/>
            <person name="Cordum H."/>
            <person name="Wilson R."/>
            <person name="Cheng Z."/>
            <person name="Jin W."/>
            <person name="Jiang J."/>
            <person name="Leong S.A."/>
            <person name="Iwama H."/>
            <person name="Gojobori T."/>
            <person name="Itoh T."/>
            <person name="Niimura Y."/>
            <person name="Fujii Y."/>
            <person name="Habara T."/>
            <person name="Sakai H."/>
            <person name="Sato Y."/>
            <person name="Wilson G."/>
            <person name="Kumar K."/>
            <person name="McCouch S."/>
            <person name="Juretic N."/>
            <person name="Hoen D."/>
            <person name="Wright S."/>
            <person name="Bruskiewich R."/>
            <person name="Bureau T."/>
            <person name="Miyao A."/>
            <person name="Hirochika H."/>
            <person name="Nishikawa T."/>
            <person name="Kadowaki K."/>
            <person name="Sugiura M."/>
            <person name="Burr B."/>
            <person name="Sasaki T."/>
        </authorList>
    </citation>
    <scope>NUCLEOTIDE SEQUENCE [LARGE SCALE GENOMIC DNA]</scope>
    <source>
        <strain evidence="4">cv. Nipponbare</strain>
    </source>
</reference>
<name>Q69SR7_ORYSJ</name>
<evidence type="ECO:0000313" key="2">
    <source>
        <dbReference type="EMBL" id="BAD35601.1"/>
    </source>
</evidence>
<dbReference type="EMBL" id="AP003946">
    <property type="protein sequence ID" value="BAD35601.1"/>
    <property type="molecule type" value="Genomic_DNA"/>
</dbReference>
<dbReference type="Proteomes" id="UP000000763">
    <property type="component" value="Chromosome 6"/>
</dbReference>
<evidence type="ECO:0000313" key="4">
    <source>
        <dbReference type="Proteomes" id="UP000000763"/>
    </source>
</evidence>
<dbReference type="AlphaFoldDB" id="Q69SR7"/>
<sequence length="120" mass="12259">MHCSRWYRVHGTQGPGHGMLNNHNHPVEAVRGRPRQRPAGAAPCGRKGEKRGADHRGGGGDIRGQRLGSSAASGGAVPRGSDGGVAHPSVVLVPATMTGGWDGECDVGDERAVGVADPAL</sequence>
<dbReference type="EMBL" id="AP004991">
    <property type="protein sequence ID" value="BAD35968.1"/>
    <property type="molecule type" value="Genomic_DNA"/>
</dbReference>
<reference evidence="4" key="4">
    <citation type="journal article" date="2008" name="Nucleic Acids Res.">
        <title>The rice annotation project database (RAP-DB): 2008 update.</title>
        <authorList>
            <consortium name="The rice annotation project (RAP)"/>
        </authorList>
    </citation>
    <scope>GENOME REANNOTATION</scope>
    <source>
        <strain evidence="4">cv. Nipponbare</strain>
    </source>
</reference>
<evidence type="ECO:0000256" key="1">
    <source>
        <dbReference type="SAM" id="MobiDB-lite"/>
    </source>
</evidence>
<reference evidence="3" key="2">
    <citation type="submission" date="2002-03" db="EMBL/GenBank/DDBJ databases">
        <title>Oryza sativa nipponbare(GA3) genomic DNA, chromosome 6, BAC clone:OSJNBa0016O19.</title>
        <authorList>
            <person name="Sasaki T."/>
            <person name="Matsumoto T."/>
            <person name="Yamamoto K."/>
        </authorList>
    </citation>
    <scope>NUCLEOTIDE SEQUENCE</scope>
</reference>
<proteinExistence type="predicted"/>
<accession>Q69SR7</accession>